<accession>A0A0V1BK69</accession>
<proteinExistence type="predicted"/>
<dbReference type="AlphaFoldDB" id="A0A0V1BK69"/>
<gene>
    <name evidence="1" type="ORF">T01_14561</name>
</gene>
<dbReference type="Proteomes" id="UP000054776">
    <property type="component" value="Unassembled WGS sequence"/>
</dbReference>
<evidence type="ECO:0000313" key="1">
    <source>
        <dbReference type="EMBL" id="KRY37329.1"/>
    </source>
</evidence>
<reference evidence="1 2" key="1">
    <citation type="submission" date="2015-01" db="EMBL/GenBank/DDBJ databases">
        <title>Evolution of Trichinella species and genotypes.</title>
        <authorList>
            <person name="Korhonen P.K."/>
            <person name="Edoardo P."/>
            <person name="Giuseppe L.R."/>
            <person name="Gasser R.B."/>
        </authorList>
    </citation>
    <scope>NUCLEOTIDE SEQUENCE [LARGE SCALE GENOMIC DNA]</scope>
    <source>
        <strain evidence="1">ISS3</strain>
    </source>
</reference>
<dbReference type="OrthoDB" id="10383081at2759"/>
<dbReference type="EMBL" id="JYDH01000034">
    <property type="protein sequence ID" value="KRY37329.1"/>
    <property type="molecule type" value="Genomic_DNA"/>
</dbReference>
<protein>
    <submittedName>
        <fullName evidence="1">Uncharacterized protein</fullName>
    </submittedName>
</protein>
<comment type="caution">
    <text evidence="1">The sequence shown here is derived from an EMBL/GenBank/DDBJ whole genome shotgun (WGS) entry which is preliminary data.</text>
</comment>
<organism evidence="1 2">
    <name type="scientific">Trichinella spiralis</name>
    <name type="common">Trichina worm</name>
    <dbReference type="NCBI Taxonomy" id="6334"/>
    <lineage>
        <taxon>Eukaryota</taxon>
        <taxon>Metazoa</taxon>
        <taxon>Ecdysozoa</taxon>
        <taxon>Nematoda</taxon>
        <taxon>Enoplea</taxon>
        <taxon>Dorylaimia</taxon>
        <taxon>Trichinellida</taxon>
        <taxon>Trichinellidae</taxon>
        <taxon>Trichinella</taxon>
    </lineage>
</organism>
<dbReference type="InParanoid" id="A0A0V1BK69"/>
<name>A0A0V1BK69_TRISP</name>
<keyword evidence="2" id="KW-1185">Reference proteome</keyword>
<evidence type="ECO:0000313" key="2">
    <source>
        <dbReference type="Proteomes" id="UP000054776"/>
    </source>
</evidence>
<sequence>MEILFKTSSLSFPIIETIHLKLVGKSGFGKVEPLTIVLLGVKTDAKFSGARWSKWQVDRLPVVRPPVGRPFGPPISASWQSNVTFVAAHFGCDWQLFSIGCGAHNQLYCTYNGTVMSSFVHRSLSLPGSVELLCTTGLLLAKQAVTSCVLRLHQLQSTFFDQSMPKYAEIISLNANFSSTEMEKTKLYRHIFAPLLTTNESDTFSSRGGGSSCQSATSLPTREYLCSQCFINASNFQYLDLSDHLWGGQTSSPDSAREDYFSTLLSFWLTRCRLLSNDQH</sequence>